<dbReference type="InterPro" id="IPR048677">
    <property type="entry name" value="TssM1_hel"/>
</dbReference>
<organism evidence="6 7">
    <name type="scientific">Paraburkholderia terrae</name>
    <dbReference type="NCBI Taxonomy" id="311230"/>
    <lineage>
        <taxon>Bacteria</taxon>
        <taxon>Pseudomonadati</taxon>
        <taxon>Pseudomonadota</taxon>
        <taxon>Betaproteobacteria</taxon>
        <taxon>Burkholderiales</taxon>
        <taxon>Burkholderiaceae</taxon>
        <taxon>Paraburkholderia</taxon>
    </lineage>
</organism>
<keyword evidence="2" id="KW-1133">Transmembrane helix</keyword>
<dbReference type="Pfam" id="PF06761">
    <property type="entry name" value="IcmF-related"/>
    <property type="match status" value="1"/>
</dbReference>
<dbReference type="PANTHER" id="PTHR36153">
    <property type="entry name" value="INNER MEMBRANE PROTEIN-RELATED"/>
    <property type="match status" value="1"/>
</dbReference>
<feature type="transmembrane region" description="Helical" evidence="2">
    <location>
        <begin position="7"/>
        <end position="29"/>
    </location>
</feature>
<name>A0ABN6JSM9_9BURK</name>
<evidence type="ECO:0000259" key="3">
    <source>
        <dbReference type="Pfam" id="PF06744"/>
    </source>
</evidence>
<dbReference type="Pfam" id="PF21070">
    <property type="entry name" value="IcmF_helical"/>
    <property type="match status" value="1"/>
</dbReference>
<evidence type="ECO:0000313" key="7">
    <source>
        <dbReference type="Proteomes" id="UP001319874"/>
    </source>
</evidence>
<accession>A0ABN6JSM9</accession>
<feature type="region of interest" description="Disordered" evidence="1">
    <location>
        <begin position="1166"/>
        <end position="1197"/>
    </location>
</feature>
<evidence type="ECO:0000313" key="6">
    <source>
        <dbReference type="EMBL" id="BCZ83679.1"/>
    </source>
</evidence>
<evidence type="ECO:0000259" key="5">
    <source>
        <dbReference type="Pfam" id="PF21070"/>
    </source>
</evidence>
<evidence type="ECO:0000256" key="1">
    <source>
        <dbReference type="SAM" id="MobiDB-lite"/>
    </source>
</evidence>
<proteinExistence type="predicted"/>
<dbReference type="InterPro" id="IPR053156">
    <property type="entry name" value="T6SS_TssM-like"/>
</dbReference>
<keyword evidence="7" id="KW-1185">Reference proteome</keyword>
<keyword evidence="2" id="KW-0472">Membrane</keyword>
<protein>
    <submittedName>
        <fullName evidence="6">Type VI secretion protein VasK</fullName>
    </submittedName>
</protein>
<dbReference type="RefSeq" id="WP_229515640.1">
    <property type="nucleotide sequence ID" value="NZ_AP024957.1"/>
</dbReference>
<gene>
    <name evidence="6" type="ORF">PTKU64_73540</name>
</gene>
<evidence type="ECO:0000256" key="2">
    <source>
        <dbReference type="SAM" id="Phobius"/>
    </source>
</evidence>
<feature type="domain" description="IcmF-related" evidence="4">
    <location>
        <begin position="411"/>
        <end position="731"/>
    </location>
</feature>
<reference evidence="6 7" key="1">
    <citation type="journal article" date="2022" name="Front. Microbiol.">
        <title>Identification and characterization of a novel class of self-sufficient cytochrome P450 hydroxylase involved in cyclohexanecarboxylate degradation in Paraburkholderia terrae strain KU-64.</title>
        <authorList>
            <person name="Yamamoto T."/>
            <person name="Hasegawa Y."/>
            <person name="Iwaki H."/>
        </authorList>
    </citation>
    <scope>NUCLEOTIDE SEQUENCE [LARGE SCALE GENOMIC DNA]</scope>
    <source>
        <strain evidence="6 7">KU-64</strain>
    </source>
</reference>
<keyword evidence="2" id="KW-0812">Transmembrane</keyword>
<dbReference type="Pfam" id="PF06744">
    <property type="entry name" value="IcmF_C"/>
    <property type="match status" value="1"/>
</dbReference>
<sequence>MTLKKHIVGRCLIAGAIIAILAGVILFTVDTKDLAAWVTRYRQIIVWTTVLIAGALAYVLPRRRQIQLTVQQASREQGIEPPVPADKVTQEAEQSAARAVGWAKDLRFQLQQSRRFRWAYTHTWLLVTGDAPTVRRLLPEVAERGWLITDDVVLLWGGAGTDGQPDELWLREIRRLRRARPIDAMVLALDGTAPLPDTARSATGWAMNLVRIMNTLHWSAPVYVLDQAELSAGAPITTPVIGCELPNAADAQAIGTALGGLNIRLTNLGIAQIGRDDSDRYTGLMSEYLDGRIAALSNWIAGINSRLRRAVGVRGVFFTTHPPAGNKELDAALWHYLATDALRTGGHRTGGHRIGLHPVTVFSTATLAAIALWTTGLLLSAATNAHDLVLTSEAVRNLNTAPDAAARLRNLLALQQRIALYEDRIQHHTPLQTRFGLNHDAQTLAAVWKPYSRAARDTLITPVQQNLEAQLVDLNQMQTTQLDNQTSQLAQDGHKTLKTYLMMSDPAHADPSFMTPLLPHYWNMAADLPPGEKLDLSQRLLGFYADHLKQHPEWHIDARDDLINGSRQTLLAVIGVKNSEDTIYQDIVASVGKKYPDQTLASLTAGTDTRGLFRTSASVPGVFTREAWEGTIAQAIDDAAKHNGTASDWVLAGASTTSGTQQTQTASSSEALKAALTSHYFADYAEHWQAFMNTIQWESAPSMPAAIGQLKAMADARQSPLIALMKSLEYQGGAGAQKTSLSDTLVTKAQNIFGGGKTDEPQAVRPDPAGPLGPSFGPVLRLVAQGTGGDAPSSGNKTTAGYSDLSLQRYLERVTTLRLRLQQIGDSPDADAQARQVAQTLFQGKGSELADTQSYARLIAASLGAQWAGMGDALFVRPVAQALQTVLQPAQASLNEAWQQNIVSAWNRSFAGRYPFASTANDASLPELARFLRPQGGLISAFLASQLAGVLELQGDQWMPVTTATSSLVFDPSFLTAIDTLQRIAGHLLAQGEPQYRVEFKPVPSPGITDTLLTVDGQKLHYFNQQETWQPMNWPSNDPQKTGTRLEWQTEKAGTNRSLEFDGRWAFVRMLERARVEPVDSATYMLTWQASPFVREIRPTAAKSASDPAYDIDTLIAQEPGKPALGSDTHALGYMMRTDVGKGPLELLALKGFVLPSRIFMTRSPGTANLAKDNGPPPLPKAALEAGKRAVTPLPQS</sequence>
<feature type="transmembrane region" description="Helical" evidence="2">
    <location>
        <begin position="359"/>
        <end position="382"/>
    </location>
</feature>
<feature type="transmembrane region" description="Helical" evidence="2">
    <location>
        <begin position="41"/>
        <end position="60"/>
    </location>
</feature>
<dbReference type="Proteomes" id="UP001319874">
    <property type="component" value="Chromosome 3"/>
</dbReference>
<dbReference type="EMBL" id="AP024957">
    <property type="protein sequence ID" value="BCZ83679.1"/>
    <property type="molecule type" value="Genomic_DNA"/>
</dbReference>
<evidence type="ECO:0000259" key="4">
    <source>
        <dbReference type="Pfam" id="PF06761"/>
    </source>
</evidence>
<dbReference type="InterPro" id="IPR009612">
    <property type="entry name" value="IcmF-rel"/>
</dbReference>
<dbReference type="InterPro" id="IPR010623">
    <property type="entry name" value="IcmF_C"/>
</dbReference>
<feature type="domain" description="Type VI secretion system IcmF C-terminal" evidence="3">
    <location>
        <begin position="1000"/>
        <end position="1090"/>
    </location>
</feature>
<dbReference type="PANTHER" id="PTHR36153:SF1">
    <property type="entry name" value="TYPE VI SECRETION SYSTEM COMPONENT TSSM1"/>
    <property type="match status" value="1"/>
</dbReference>
<feature type="domain" description="Type VI secretion system component TssM1 helical" evidence="5">
    <location>
        <begin position="889"/>
        <end position="993"/>
    </location>
</feature>